<feature type="compositionally biased region" description="Basic and acidic residues" evidence="5">
    <location>
        <begin position="357"/>
        <end position="380"/>
    </location>
</feature>
<dbReference type="InterPro" id="IPR011990">
    <property type="entry name" value="TPR-like_helical_dom_sf"/>
</dbReference>
<dbReference type="Ensembl" id="ENSSAUT00010026190.1">
    <property type="protein sequence ID" value="ENSSAUP00010024788.1"/>
    <property type="gene ID" value="ENSSAUG00010010861.1"/>
</dbReference>
<sequence length="730" mass="82714">MEETYLLNHPGVKKKILAGGSGPLPHFPPGAKLVFHFQTLLDDFERTVIDDSRLAGRPAEIFVAKMFKMEVWETLLMSMRIGEVAEFWCDATHTGLYPIVSKGMRLIAQGKDPLEGQRHMCGMGNMFHYHSTGYPELDEIMRTPQPLIFVMELLQVGDPMSYHRESWMMEKDEKLHTVPSLHMQGNALVKQRQFREAASKYKEAVLLLKTVQSKEMPGDIDYINLGRMIVPLELNYCQCMLELEEYYAVIEHTDELLEKHKDCVKGYYKRAKAHAAVWNEKEAKRDFNMVAQLDFTLASLVSRELKALSESMKEKYWEEKEKYWNMLETKESKNEGEELEGKQEKEKEEDQDGESVTTERKDEATEESPSKCDGGHKEELLPEGTSNEEEAGSLEISPCASNKTEGKDWQQMLRLVMLLQKEGNFLIKDKSFEDAAAKFKEAVEYVDVLQDMVDQEADDWDSLEKVRLPLTLNLSQCLLELRQYQQVVQLNSKLLKRHKGNFKAVYQRARAHAALCNENEARRDFDLVEKLDPKFKPFVRQELKKLGESMRTVHARQNKTYWDTTQERWGPGGSKAKGVATKKKFSQKATEQKKRTDVRKTEDKASSEKPASAQTEGVDDAEAEENPDVKAEQSNKEPESGRASGEELDNENIESVVVQEDGQGAPDNRAADKDSDPAPTGTGEDNVVSKRSARDKGRKVKCQSSAAPGCCGTSKGNKATDDKTGNGGPQ</sequence>
<evidence type="ECO:0000256" key="5">
    <source>
        <dbReference type="SAM" id="MobiDB-lite"/>
    </source>
</evidence>
<organism evidence="7 8">
    <name type="scientific">Sparus aurata</name>
    <name type="common">Gilthead sea bream</name>
    <dbReference type="NCBI Taxonomy" id="8175"/>
    <lineage>
        <taxon>Eukaryota</taxon>
        <taxon>Metazoa</taxon>
        <taxon>Chordata</taxon>
        <taxon>Craniata</taxon>
        <taxon>Vertebrata</taxon>
        <taxon>Euteleostomi</taxon>
        <taxon>Actinopterygii</taxon>
        <taxon>Neopterygii</taxon>
        <taxon>Teleostei</taxon>
        <taxon>Neoteleostei</taxon>
        <taxon>Acanthomorphata</taxon>
        <taxon>Eupercaria</taxon>
        <taxon>Spariformes</taxon>
        <taxon>Sparidae</taxon>
        <taxon>Sparus</taxon>
    </lineage>
</organism>
<feature type="domain" description="AIP/AIPL N-terminal FKBP-type PPIase" evidence="6">
    <location>
        <begin position="26"/>
        <end position="154"/>
    </location>
</feature>
<name>A0A671VD20_SPAAU</name>
<dbReference type="GO" id="GO:0005737">
    <property type="term" value="C:cytoplasm"/>
    <property type="evidence" value="ECO:0007669"/>
    <property type="project" value="UniProtKB-SubCell"/>
</dbReference>
<dbReference type="AlphaFoldDB" id="A0A671VD20"/>
<evidence type="ECO:0000256" key="3">
    <source>
        <dbReference type="ARBA" id="ARBA00022737"/>
    </source>
</evidence>
<proteinExistence type="predicted"/>
<keyword evidence="4" id="KW-0802">TPR repeat</keyword>
<dbReference type="InterPro" id="IPR046357">
    <property type="entry name" value="PPIase_dom_sf"/>
</dbReference>
<dbReference type="Proteomes" id="UP000472265">
    <property type="component" value="Chromosome 18"/>
</dbReference>
<keyword evidence="2" id="KW-0963">Cytoplasm</keyword>
<feature type="compositionally biased region" description="Acidic residues" evidence="5">
    <location>
        <begin position="617"/>
        <end position="626"/>
    </location>
</feature>
<accession>A0A671VD20</accession>
<feature type="compositionally biased region" description="Basic and acidic residues" evidence="5">
    <location>
        <begin position="328"/>
        <end position="348"/>
    </location>
</feature>
<dbReference type="Gene3D" id="1.25.40.10">
    <property type="entry name" value="Tetratricopeptide repeat domain"/>
    <property type="match status" value="2"/>
</dbReference>
<gene>
    <name evidence="7" type="primary">LOC115568910</name>
</gene>
<keyword evidence="3" id="KW-0677">Repeat</keyword>
<feature type="compositionally biased region" description="Basic and acidic residues" evidence="5">
    <location>
        <begin position="590"/>
        <end position="607"/>
    </location>
</feature>
<dbReference type="Pfam" id="PF23322">
    <property type="entry name" value="PPIase_AIP"/>
    <property type="match status" value="1"/>
</dbReference>
<dbReference type="OrthoDB" id="5829758at2759"/>
<dbReference type="OMA" id="MEVWEPM"/>
<evidence type="ECO:0000259" key="6">
    <source>
        <dbReference type="Pfam" id="PF23322"/>
    </source>
</evidence>
<dbReference type="SMART" id="SM00028">
    <property type="entry name" value="TPR"/>
    <property type="match status" value="3"/>
</dbReference>
<evidence type="ECO:0000256" key="2">
    <source>
        <dbReference type="ARBA" id="ARBA00022490"/>
    </source>
</evidence>
<evidence type="ECO:0000313" key="8">
    <source>
        <dbReference type="Proteomes" id="UP000472265"/>
    </source>
</evidence>
<reference evidence="7" key="1">
    <citation type="submission" date="2021-04" db="EMBL/GenBank/DDBJ databases">
        <authorList>
            <consortium name="Wellcome Sanger Institute Data Sharing"/>
        </authorList>
    </citation>
    <scope>NUCLEOTIDE SEQUENCE [LARGE SCALE GENOMIC DNA]</scope>
</reference>
<dbReference type="PANTHER" id="PTHR11242:SF1">
    <property type="entry name" value="PPIASE FKBP-TYPE DOMAIN-CONTAINING PROTEIN"/>
    <property type="match status" value="1"/>
</dbReference>
<dbReference type="SUPFAM" id="SSF48452">
    <property type="entry name" value="TPR-like"/>
    <property type="match status" value="2"/>
</dbReference>
<evidence type="ECO:0000256" key="1">
    <source>
        <dbReference type="ARBA" id="ARBA00004496"/>
    </source>
</evidence>
<dbReference type="InParanoid" id="A0A671VD20"/>
<feature type="region of interest" description="Disordered" evidence="5">
    <location>
        <begin position="328"/>
        <end position="402"/>
    </location>
</feature>
<reference evidence="7" key="3">
    <citation type="submission" date="2025-09" db="UniProtKB">
        <authorList>
            <consortium name="Ensembl"/>
        </authorList>
    </citation>
    <scope>IDENTIFICATION</scope>
</reference>
<feature type="compositionally biased region" description="Basic and acidic residues" evidence="5">
    <location>
        <begin position="627"/>
        <end position="640"/>
    </location>
</feature>
<dbReference type="GeneTree" id="ENSGT00390000001289"/>
<comment type="subcellular location">
    <subcellularLocation>
        <location evidence="1">Cytoplasm</location>
    </subcellularLocation>
</comment>
<dbReference type="PANTHER" id="PTHR11242">
    <property type="entry name" value="ARYL HYDROCARBON RECEPTOR INTERACTING PROTEIN RELATED"/>
    <property type="match status" value="1"/>
</dbReference>
<dbReference type="GO" id="GO:0003755">
    <property type="term" value="F:peptidyl-prolyl cis-trans isomerase activity"/>
    <property type="evidence" value="ECO:0007669"/>
    <property type="project" value="InterPro"/>
</dbReference>
<dbReference type="InterPro" id="IPR056277">
    <property type="entry name" value="PPIase_AIP"/>
</dbReference>
<feature type="region of interest" description="Disordered" evidence="5">
    <location>
        <begin position="557"/>
        <end position="730"/>
    </location>
</feature>
<evidence type="ECO:0000313" key="7">
    <source>
        <dbReference type="Ensembl" id="ENSSAUP00010024788.1"/>
    </source>
</evidence>
<dbReference type="SUPFAM" id="SSF54534">
    <property type="entry name" value="FKBP-like"/>
    <property type="match status" value="1"/>
</dbReference>
<reference evidence="7" key="2">
    <citation type="submission" date="2025-08" db="UniProtKB">
        <authorList>
            <consortium name="Ensembl"/>
        </authorList>
    </citation>
    <scope>IDENTIFICATION</scope>
</reference>
<protein>
    <submittedName>
        <fullName evidence="7">Uncharacterized LOC115568910</fullName>
    </submittedName>
</protein>
<dbReference type="InterPro" id="IPR019734">
    <property type="entry name" value="TPR_rpt"/>
</dbReference>
<keyword evidence="8" id="KW-1185">Reference proteome</keyword>
<dbReference type="Gene3D" id="3.10.50.40">
    <property type="match status" value="1"/>
</dbReference>
<dbReference type="GeneID" id="115568910"/>
<dbReference type="RefSeq" id="XP_030252511.1">
    <property type="nucleotide sequence ID" value="XM_030396651.1"/>
</dbReference>
<dbReference type="FunFam" id="1.25.40.10:FF:000052">
    <property type="entry name" value="Aryl-hydrocarbon-interacting protein-like 1"/>
    <property type="match status" value="1"/>
</dbReference>
<dbReference type="InterPro" id="IPR039663">
    <property type="entry name" value="AIP/AIPL1/TTC9"/>
</dbReference>
<feature type="compositionally biased region" description="Basic residues" evidence="5">
    <location>
        <begin position="691"/>
        <end position="701"/>
    </location>
</feature>
<evidence type="ECO:0000256" key="4">
    <source>
        <dbReference type="ARBA" id="ARBA00022803"/>
    </source>
</evidence>